<dbReference type="GO" id="GO:0007165">
    <property type="term" value="P:signal transduction"/>
    <property type="evidence" value="ECO:0007669"/>
    <property type="project" value="InterPro"/>
</dbReference>
<gene>
    <name evidence="2" type="ORF">FJZ47_09405</name>
</gene>
<protein>
    <submittedName>
        <fullName evidence="2">Purine-binding chemotaxis protein CheW</fullName>
    </submittedName>
</protein>
<dbReference type="InterPro" id="IPR002545">
    <property type="entry name" value="CheW-lke_dom"/>
</dbReference>
<accession>A0A937W0J9</accession>
<dbReference type="Pfam" id="PF01584">
    <property type="entry name" value="CheW"/>
    <property type="match status" value="1"/>
</dbReference>
<dbReference type="InterPro" id="IPR036061">
    <property type="entry name" value="CheW-like_dom_sf"/>
</dbReference>
<dbReference type="SUPFAM" id="SSF50341">
    <property type="entry name" value="CheW-like"/>
    <property type="match status" value="1"/>
</dbReference>
<organism evidence="2 3">
    <name type="scientific">Tectimicrobiota bacterium</name>
    <dbReference type="NCBI Taxonomy" id="2528274"/>
    <lineage>
        <taxon>Bacteria</taxon>
        <taxon>Pseudomonadati</taxon>
        <taxon>Nitrospinota/Tectimicrobiota group</taxon>
        <taxon>Candidatus Tectimicrobiota</taxon>
    </lineage>
</organism>
<dbReference type="AlphaFoldDB" id="A0A937W0J9"/>
<dbReference type="Proteomes" id="UP000712673">
    <property type="component" value="Unassembled WGS sequence"/>
</dbReference>
<proteinExistence type="predicted"/>
<sequence length="187" mass="20904">LRPAAVTLDALVGSIDRDVHQVYSQGLVPQSPSRRLDSQNQTERYILFTLGESRYAVPVPHVVEIGRIPRITPVPNVPSWVRGVINLRGEILSVLDFRTFLGMEDMHHDEHSRMLVVKTPGDEVATSLIVDQIMGIVPLTTARLEIPATSNNKAAPYLTGAYEHEDQVCAVFDLERLLLSPEVRQFE</sequence>
<dbReference type="InterPro" id="IPR039315">
    <property type="entry name" value="CheW"/>
</dbReference>
<evidence type="ECO:0000313" key="2">
    <source>
        <dbReference type="EMBL" id="MBM3224003.1"/>
    </source>
</evidence>
<comment type="caution">
    <text evidence="2">The sequence shown here is derived from an EMBL/GenBank/DDBJ whole genome shotgun (WGS) entry which is preliminary data.</text>
</comment>
<name>A0A937W0J9_UNCTE</name>
<evidence type="ECO:0000313" key="3">
    <source>
        <dbReference type="Proteomes" id="UP000712673"/>
    </source>
</evidence>
<dbReference type="SMART" id="SM00260">
    <property type="entry name" value="CheW"/>
    <property type="match status" value="1"/>
</dbReference>
<evidence type="ECO:0000259" key="1">
    <source>
        <dbReference type="PROSITE" id="PS50851"/>
    </source>
</evidence>
<dbReference type="PROSITE" id="PS50851">
    <property type="entry name" value="CHEW"/>
    <property type="match status" value="1"/>
</dbReference>
<dbReference type="GO" id="GO:0006935">
    <property type="term" value="P:chemotaxis"/>
    <property type="evidence" value="ECO:0007669"/>
    <property type="project" value="InterPro"/>
</dbReference>
<feature type="domain" description="CheW-like" evidence="1">
    <location>
        <begin position="42"/>
        <end position="183"/>
    </location>
</feature>
<reference evidence="2" key="1">
    <citation type="submission" date="2019-03" db="EMBL/GenBank/DDBJ databases">
        <title>Lake Tanganyika Metagenome-Assembled Genomes (MAGs).</title>
        <authorList>
            <person name="Tran P."/>
        </authorList>
    </citation>
    <scope>NUCLEOTIDE SEQUENCE</scope>
    <source>
        <strain evidence="2">K_DeepCast_65m_m2_066</strain>
    </source>
</reference>
<dbReference type="GO" id="GO:0005829">
    <property type="term" value="C:cytosol"/>
    <property type="evidence" value="ECO:0007669"/>
    <property type="project" value="TreeGrafter"/>
</dbReference>
<feature type="non-terminal residue" evidence="2">
    <location>
        <position position="1"/>
    </location>
</feature>
<dbReference type="PANTHER" id="PTHR22617">
    <property type="entry name" value="CHEMOTAXIS SENSOR HISTIDINE KINASE-RELATED"/>
    <property type="match status" value="1"/>
</dbReference>
<dbReference type="Gene3D" id="2.40.50.180">
    <property type="entry name" value="CheA-289, Domain 4"/>
    <property type="match status" value="1"/>
</dbReference>
<dbReference type="EMBL" id="VGLS01000240">
    <property type="protein sequence ID" value="MBM3224003.1"/>
    <property type="molecule type" value="Genomic_DNA"/>
</dbReference>
<dbReference type="Gene3D" id="2.30.30.40">
    <property type="entry name" value="SH3 Domains"/>
    <property type="match status" value="1"/>
</dbReference>
<dbReference type="PANTHER" id="PTHR22617:SF43">
    <property type="entry name" value="PROTEIN PILI"/>
    <property type="match status" value="1"/>
</dbReference>